<dbReference type="Proteomes" id="UP000318815">
    <property type="component" value="Unassembled WGS sequence"/>
</dbReference>
<sequence length="1147" mass="123834">MAAARQIGTFEAITMGIGHFLSPLEQELAGGKARDLLASLGLQLPPAADGVPAFSNAIADTYNNAKQIPTLISSLVTAIDAENIGNIFNASKDLAQAIVNTIKGFDGVATAINGLSGPTGIPGPVLNDFATKLPGRLMDYLIVRNIEQAPVIPEVLEFIGAIERKLVNAGSGDPNLPEFEEYRFHIDKLMDFLSSPLDQLKDRYDWGSGTFNGDKLLPALQHLANWAGYPAVIDTSVSPNVLDILFAEISPKTDINPKGISIRLVKKIEVDKTIPFNQGGDWQLEALINGDIESSTAVTIQPDGNITFAPPAATVNGDYGVRFTSGKADGTPFIIFGQPGNSRLEVKQFILEAKTKLNFGTSTAPSAPFVISGDIKGGKLIIDTSGADGFINKLLSGIKIENEFELGMGFSSSQGLFFHGSSVLEVRLNVHLSLGPIDINGLYLSFGMQGKEFPIGLATDIKASLGPLNVVVENFGVQAKISVPDDRKGNAGPLNFDIGFKPPKGVGLSIDAGIVKGGGYLYFDFDKGEYAGVLELSIVKIVTVKAIGLITTKLPDGKPGFSLLIIITAEFGTGIQLGFGFTLLGLGGLLGLNRTMLLEPLASGIRTGAINSIMFPPDPVANAPRIISDLRTYFPPYEGKFLIGPMVKLGWGTPTLISVAFGIIIEIPGNVAIIGVLRINLPDENVPIVTINVAFVGALEFDKSRIWFFASMFDSRILFMTMEGDMGLLMDFGSNPNFVLSVGGFHPQFNPPPLPFPNPRRIHIDVLRTPVARITAENYFAVTSNTVQFGCRAEFFYGISAFNLHGDFSFDALFQFSPFRFMIDMSFSLGMDVFGVGVFTVRLKLHLSGPAPWNARGTATLSIDLWLFSIDISVDFDITWGEADNPKLPAIDAIPILVIEYNKADNWKAEIPANLTLLVSLRKLDTTIETLVLHPLGTLRISQRAIPLGINVDKVGANPVQDAHLFSVETASPGLTITTVAPQEKFAIAQFQEMSDADKLSRPAFQEIDAGVELAYSGKQLGSSKVTKRIVRYEVKINDVDGKRRAFRWFKNIGTLFFHWLGGNAVSYSSLSYSRKKAMVPTLADDRIKVAQPGYVVAGVNDNKPLSSAPVFASEAHAHDYLQKTFINNPGMIEEIHVIPTFEATAV</sequence>
<feature type="domain" description="DUF6603" evidence="1">
    <location>
        <begin position="430"/>
        <end position="997"/>
    </location>
</feature>
<dbReference type="EMBL" id="VOHS01000055">
    <property type="protein sequence ID" value="TWV93606.1"/>
    <property type="molecule type" value="Genomic_DNA"/>
</dbReference>
<evidence type="ECO:0000313" key="3">
    <source>
        <dbReference type="Proteomes" id="UP000318815"/>
    </source>
</evidence>
<accession>A0A5C6LKB7</accession>
<proteinExistence type="predicted"/>
<comment type="caution">
    <text evidence="2">The sequence shown here is derived from an EMBL/GenBank/DDBJ whole genome shotgun (WGS) entry which is preliminary data.</text>
</comment>
<keyword evidence="3" id="KW-1185">Reference proteome</keyword>
<dbReference type="InterPro" id="IPR046538">
    <property type="entry name" value="DUF6603"/>
</dbReference>
<name>A0A5C6LKB7_9BACT</name>
<dbReference type="RefSeq" id="WP_146307973.1">
    <property type="nucleotide sequence ID" value="NZ_VOHS01000055.1"/>
</dbReference>
<evidence type="ECO:0000313" key="2">
    <source>
        <dbReference type="EMBL" id="TWV93606.1"/>
    </source>
</evidence>
<dbReference type="OrthoDB" id="535891at2"/>
<dbReference type="Pfam" id="PF20248">
    <property type="entry name" value="DUF6603"/>
    <property type="match status" value="1"/>
</dbReference>
<protein>
    <recommendedName>
        <fullName evidence="1">DUF6603 domain-containing protein</fullName>
    </recommendedName>
</protein>
<organism evidence="2 3">
    <name type="scientific">Chitinophaga pinensis</name>
    <dbReference type="NCBI Taxonomy" id="79329"/>
    <lineage>
        <taxon>Bacteria</taxon>
        <taxon>Pseudomonadati</taxon>
        <taxon>Bacteroidota</taxon>
        <taxon>Chitinophagia</taxon>
        <taxon>Chitinophagales</taxon>
        <taxon>Chitinophagaceae</taxon>
        <taxon>Chitinophaga</taxon>
    </lineage>
</organism>
<dbReference type="AlphaFoldDB" id="A0A5C6LKB7"/>
<gene>
    <name evidence="2" type="ORF">FEF09_26945</name>
</gene>
<reference evidence="2 3" key="1">
    <citation type="submission" date="2019-08" db="EMBL/GenBank/DDBJ databases">
        <title>Whole genome sequencing of chitin degrading bacteria Chitinophaga pinensis YS16.</title>
        <authorList>
            <person name="Singh R.P."/>
            <person name="Manchanda G."/>
            <person name="Maurya I.K."/>
            <person name="Joshi N.K."/>
            <person name="Srivastava A.K."/>
        </authorList>
    </citation>
    <scope>NUCLEOTIDE SEQUENCE [LARGE SCALE GENOMIC DNA]</scope>
    <source>
        <strain evidence="2 3">YS-16</strain>
    </source>
</reference>
<evidence type="ECO:0000259" key="1">
    <source>
        <dbReference type="Pfam" id="PF20248"/>
    </source>
</evidence>